<evidence type="ECO:0000256" key="2">
    <source>
        <dbReference type="ARBA" id="ARBA00012146"/>
    </source>
</evidence>
<dbReference type="InterPro" id="IPR007344">
    <property type="entry name" value="GrpB/CoaE"/>
</dbReference>
<dbReference type="InterPro" id="IPR043519">
    <property type="entry name" value="NT_sf"/>
</dbReference>
<proteinExistence type="predicted"/>
<dbReference type="GO" id="GO:0006796">
    <property type="term" value="P:phosphate-containing compound metabolic process"/>
    <property type="evidence" value="ECO:0007669"/>
    <property type="project" value="InterPro"/>
</dbReference>
<dbReference type="SUPFAM" id="SSF50324">
    <property type="entry name" value="Inorganic pyrophosphatase"/>
    <property type="match status" value="1"/>
</dbReference>
<dbReference type="InterPro" id="IPR036649">
    <property type="entry name" value="Pyrophosphatase_sf"/>
</dbReference>
<evidence type="ECO:0000256" key="3">
    <source>
        <dbReference type="ARBA" id="ARBA00022723"/>
    </source>
</evidence>
<dbReference type="EC" id="3.6.1.1" evidence="2"/>
<dbReference type="AlphaFoldDB" id="A0A2H0RMV7"/>
<evidence type="ECO:0000256" key="4">
    <source>
        <dbReference type="ARBA" id="ARBA00022801"/>
    </source>
</evidence>
<dbReference type="Pfam" id="PF04229">
    <property type="entry name" value="GrpB"/>
    <property type="match status" value="1"/>
</dbReference>
<keyword evidence="4" id="KW-0378">Hydrolase</keyword>
<keyword evidence="5" id="KW-0460">Magnesium</keyword>
<name>A0A2H0RMV7_9BACT</name>
<evidence type="ECO:0000256" key="1">
    <source>
        <dbReference type="ARBA" id="ARBA00001946"/>
    </source>
</evidence>
<gene>
    <name evidence="7" type="ORF">COV06_00335</name>
</gene>
<keyword evidence="3" id="KW-0479">Metal-binding</keyword>
<dbReference type="InterPro" id="IPR007374">
    <property type="entry name" value="ASCH_domain"/>
</dbReference>
<sequence>MYCTRVIWTCTTQRATSLVNGGSGKTKPCFKGWMRRKHKNVWFKTTGKARSFILKNTPLNCSFKDVWSLSEHYEENSAKHMKVHEMKLTEKPFDAIVAGSKKYELRLNDEKRQQVQVGDKIVFRKLPDLEKKLLVKVTSLKSYTDFGEMFDDLKSEYPDWQKEDWIEGMYKYYDREDEQKYGALAIGIEMLPTFEVFVENESDSDQKNIYNEKTQEYIKTVTVSRKYPYAYGFLLDTTSGDGDNLDCFVITEQPFKTGSIVEVEPIGLMEQIDDGEEDHNILAVPVGEVAAVNDEVKEKLTDFIDHVFDHLDKTVEVGRFLGIDAALSEIEKTQDEKGVIRYDSNWQVEFEKEKQLLRDVFGDSAIEIEHIGSTAVEGLAAKPIIDLAVMIPDHADADKYSNALEQIGYKFHSKSTERHFYQKRKPTAFNLSIAYADRGGFWPRQLMFRDYLRSHPDLRDEYADLKKDLIEKYPEGVGGYSEGKTESVQKVLDLAGWKDGLTYNEWKSTL</sequence>
<dbReference type="PANTHER" id="PTHR34822:SF1">
    <property type="entry name" value="GRPB FAMILY PROTEIN"/>
    <property type="match status" value="1"/>
</dbReference>
<dbReference type="SUPFAM" id="SSF81301">
    <property type="entry name" value="Nucleotidyltransferase"/>
    <property type="match status" value="1"/>
</dbReference>
<dbReference type="Gene3D" id="2.30.130.30">
    <property type="entry name" value="Hypothetical protein"/>
    <property type="match status" value="1"/>
</dbReference>
<dbReference type="SUPFAM" id="SSF88697">
    <property type="entry name" value="PUA domain-like"/>
    <property type="match status" value="1"/>
</dbReference>
<dbReference type="CDD" id="cd06555">
    <property type="entry name" value="ASCH_PF0470_like"/>
    <property type="match status" value="1"/>
</dbReference>
<organism evidence="7 8">
    <name type="scientific">Candidatus Uhrbacteria bacterium CG10_big_fil_rev_8_21_14_0_10_50_16</name>
    <dbReference type="NCBI Taxonomy" id="1975039"/>
    <lineage>
        <taxon>Bacteria</taxon>
        <taxon>Candidatus Uhriibacteriota</taxon>
    </lineage>
</organism>
<dbReference type="GO" id="GO:0004427">
    <property type="term" value="F:inorganic diphosphate phosphatase activity"/>
    <property type="evidence" value="ECO:0007669"/>
    <property type="project" value="UniProtKB-EC"/>
</dbReference>
<dbReference type="SMART" id="SM01022">
    <property type="entry name" value="ASCH"/>
    <property type="match status" value="1"/>
</dbReference>
<dbReference type="Gene3D" id="3.90.80.10">
    <property type="entry name" value="Inorganic pyrophosphatase"/>
    <property type="match status" value="1"/>
</dbReference>
<comment type="caution">
    <text evidence="7">The sequence shown here is derived from an EMBL/GenBank/DDBJ whole genome shotgun (WGS) entry which is preliminary data.</text>
</comment>
<dbReference type="InterPro" id="IPR015947">
    <property type="entry name" value="PUA-like_sf"/>
</dbReference>
<dbReference type="Proteomes" id="UP000230084">
    <property type="component" value="Unassembled WGS sequence"/>
</dbReference>
<dbReference type="Pfam" id="PF04266">
    <property type="entry name" value="ASCH"/>
    <property type="match status" value="1"/>
</dbReference>
<evidence type="ECO:0000259" key="6">
    <source>
        <dbReference type="SMART" id="SM01022"/>
    </source>
</evidence>
<dbReference type="Gene3D" id="3.30.460.10">
    <property type="entry name" value="Beta Polymerase, domain 2"/>
    <property type="match status" value="1"/>
</dbReference>
<dbReference type="GO" id="GO:0005737">
    <property type="term" value="C:cytoplasm"/>
    <property type="evidence" value="ECO:0007669"/>
    <property type="project" value="InterPro"/>
</dbReference>
<dbReference type="InterPro" id="IPR008162">
    <property type="entry name" value="Pyrophosphatase"/>
</dbReference>
<comment type="cofactor">
    <cofactor evidence="1">
        <name>Mg(2+)</name>
        <dbReference type="ChEBI" id="CHEBI:18420"/>
    </cofactor>
</comment>
<accession>A0A2H0RMV7</accession>
<feature type="domain" description="ASCH" evidence="6">
    <location>
        <begin position="86"/>
        <end position="192"/>
    </location>
</feature>
<reference evidence="7 8" key="1">
    <citation type="submission" date="2017-09" db="EMBL/GenBank/DDBJ databases">
        <title>Depth-based differentiation of microbial function through sediment-hosted aquifers and enrichment of novel symbionts in the deep terrestrial subsurface.</title>
        <authorList>
            <person name="Probst A.J."/>
            <person name="Ladd B."/>
            <person name="Jarett J.K."/>
            <person name="Geller-Mcgrath D.E."/>
            <person name="Sieber C.M."/>
            <person name="Emerson J.B."/>
            <person name="Anantharaman K."/>
            <person name="Thomas B.C."/>
            <person name="Malmstrom R."/>
            <person name="Stieglmeier M."/>
            <person name="Klingl A."/>
            <person name="Woyke T."/>
            <person name="Ryan C.M."/>
            <person name="Banfield J.F."/>
        </authorList>
    </citation>
    <scope>NUCLEOTIDE SEQUENCE [LARGE SCALE GENOMIC DNA]</scope>
    <source>
        <strain evidence="7">CG10_big_fil_rev_8_21_14_0_10_50_16</strain>
    </source>
</reference>
<dbReference type="Pfam" id="PF00719">
    <property type="entry name" value="Pyrophosphatase"/>
    <property type="match status" value="1"/>
</dbReference>
<dbReference type="GO" id="GO:0000287">
    <property type="term" value="F:magnesium ion binding"/>
    <property type="evidence" value="ECO:0007669"/>
    <property type="project" value="InterPro"/>
</dbReference>
<dbReference type="PANTHER" id="PTHR34822">
    <property type="entry name" value="GRPB DOMAIN PROTEIN (AFU_ORTHOLOGUE AFUA_1G01530)"/>
    <property type="match status" value="1"/>
</dbReference>
<evidence type="ECO:0000313" key="8">
    <source>
        <dbReference type="Proteomes" id="UP000230084"/>
    </source>
</evidence>
<evidence type="ECO:0000256" key="5">
    <source>
        <dbReference type="ARBA" id="ARBA00022842"/>
    </source>
</evidence>
<dbReference type="EMBL" id="PCYM01000001">
    <property type="protein sequence ID" value="PIR47838.1"/>
    <property type="molecule type" value="Genomic_DNA"/>
</dbReference>
<protein>
    <recommendedName>
        <fullName evidence="2">inorganic diphosphatase</fullName>
        <ecNumber evidence="2">3.6.1.1</ecNumber>
    </recommendedName>
</protein>
<evidence type="ECO:0000313" key="7">
    <source>
        <dbReference type="EMBL" id="PIR47838.1"/>
    </source>
</evidence>